<reference evidence="1 2" key="1">
    <citation type="submission" date="2018-08" db="EMBL/GenBank/DDBJ databases">
        <title>Recombination of ecologically and evolutionarily significant loci maintains genetic cohesion in the Pseudomonas syringae species complex.</title>
        <authorList>
            <person name="Dillon M."/>
            <person name="Thakur S."/>
            <person name="Almeida R.N.D."/>
            <person name="Weir B.S."/>
            <person name="Guttman D.S."/>
        </authorList>
    </citation>
    <scope>NUCLEOTIDE SEQUENCE [LARGE SCALE GENOMIC DNA]</scope>
    <source>
        <strain evidence="1 2">ICMP 3706</strain>
    </source>
</reference>
<comment type="caution">
    <text evidence="1">The sequence shown here is derived from an EMBL/GenBank/DDBJ whole genome shotgun (WGS) entry which is preliminary data.</text>
</comment>
<evidence type="ECO:0000313" key="2">
    <source>
        <dbReference type="Proteomes" id="UP000281604"/>
    </source>
</evidence>
<name>A0A3M3ZZC0_9PSED</name>
<evidence type="ECO:0000313" key="1">
    <source>
        <dbReference type="EMBL" id="RMO99976.1"/>
    </source>
</evidence>
<dbReference type="EMBL" id="RBQE01000469">
    <property type="protein sequence ID" value="RMO99976.1"/>
    <property type="molecule type" value="Genomic_DNA"/>
</dbReference>
<sequence length="60" mass="6496">MPYVGIQLVTIPEFQAIGISVGQQFSAALIGQSTVDVEKALKNAQTATERDMKRAGYPKK</sequence>
<dbReference type="Proteomes" id="UP000281604">
    <property type="component" value="Unassembled WGS sequence"/>
</dbReference>
<accession>A0A3M3ZZC0</accession>
<dbReference type="AlphaFoldDB" id="A0A3M3ZZC0"/>
<organism evidence="1 2">
    <name type="scientific">Pseudomonas syringae pv. persicae</name>
    <dbReference type="NCBI Taxonomy" id="237306"/>
    <lineage>
        <taxon>Bacteria</taxon>
        <taxon>Pseudomonadati</taxon>
        <taxon>Pseudomonadota</taxon>
        <taxon>Gammaproteobacteria</taxon>
        <taxon>Pseudomonadales</taxon>
        <taxon>Pseudomonadaceae</taxon>
        <taxon>Pseudomonas</taxon>
    </lineage>
</organism>
<proteinExistence type="predicted"/>
<protein>
    <submittedName>
        <fullName evidence="1">Uncharacterized protein</fullName>
    </submittedName>
</protein>
<gene>
    <name evidence="1" type="ORF">ALQ30_200354</name>
</gene>
<dbReference type="Gene3D" id="3.40.190.10">
    <property type="entry name" value="Periplasmic binding protein-like II"/>
    <property type="match status" value="1"/>
</dbReference>